<proteinExistence type="predicted"/>
<comment type="caution">
    <text evidence="1">The sequence shown here is derived from an EMBL/GenBank/DDBJ whole genome shotgun (WGS) entry which is preliminary data.</text>
</comment>
<evidence type="ECO:0000313" key="1">
    <source>
        <dbReference type="EMBL" id="KAF4652462.1"/>
    </source>
</evidence>
<name>A0A7J6KZW5_PEROL</name>
<accession>A0A7J6KZW5</accession>
<dbReference type="SUPFAM" id="SSF56176">
    <property type="entry name" value="FAD-binding/transporter-associated domain-like"/>
    <property type="match status" value="1"/>
</dbReference>
<sequence>MGGTIASFVYGPPRPPLPVVPLSIPRDDERIIDLGSTLTHGAHVVIPGEWGFSLSVGPWVETIQSNTIMRIAGVLLPTRFDHLKPLMKFCNDYNFALCLISDSRGLLSSVHDGCLPPGDWPPVYVMGCALCMITNYTRNEADRILRVGVGTRTCKVQDSLIKVGIEWAPELAACELPREALTAVKVLTIDGTEEMYLAVPTTDGGKTLLRR</sequence>
<dbReference type="EMBL" id="JABAHT010000721">
    <property type="protein sequence ID" value="KAF4652462.1"/>
    <property type="molecule type" value="Genomic_DNA"/>
</dbReference>
<evidence type="ECO:0000313" key="2">
    <source>
        <dbReference type="EMBL" id="KAF4655245.1"/>
    </source>
</evidence>
<evidence type="ECO:0000313" key="3">
    <source>
        <dbReference type="Proteomes" id="UP000570595"/>
    </source>
</evidence>
<dbReference type="GO" id="GO:0050660">
    <property type="term" value="F:flavin adenine dinucleotide binding"/>
    <property type="evidence" value="ECO:0007669"/>
    <property type="project" value="InterPro"/>
</dbReference>
<dbReference type="Proteomes" id="UP000572268">
    <property type="component" value="Unassembled WGS sequence"/>
</dbReference>
<organism evidence="1 3">
    <name type="scientific">Perkinsus olseni</name>
    <name type="common">Perkinsus atlanticus</name>
    <dbReference type="NCBI Taxonomy" id="32597"/>
    <lineage>
        <taxon>Eukaryota</taxon>
        <taxon>Sar</taxon>
        <taxon>Alveolata</taxon>
        <taxon>Perkinsozoa</taxon>
        <taxon>Perkinsea</taxon>
        <taxon>Perkinsida</taxon>
        <taxon>Perkinsidae</taxon>
        <taxon>Perkinsus</taxon>
    </lineage>
</organism>
<evidence type="ECO:0000313" key="4">
    <source>
        <dbReference type="Proteomes" id="UP000572268"/>
    </source>
</evidence>
<reference evidence="3 4" key="1">
    <citation type="submission" date="2020-04" db="EMBL/GenBank/DDBJ databases">
        <title>Perkinsus olseni comparative genomics.</title>
        <authorList>
            <person name="Bogema D.R."/>
        </authorList>
    </citation>
    <scope>NUCLEOTIDE SEQUENCE [LARGE SCALE GENOMIC DNA]</scope>
    <source>
        <strain evidence="1">ATCC PRA-179</strain>
        <strain evidence="2">ATCC PRA-31</strain>
    </source>
</reference>
<dbReference type="AlphaFoldDB" id="A0A7J6KZW5"/>
<dbReference type="EMBL" id="JABANN010000655">
    <property type="protein sequence ID" value="KAF4655245.1"/>
    <property type="molecule type" value="Genomic_DNA"/>
</dbReference>
<protein>
    <submittedName>
        <fullName evidence="1">Uncharacterized protein</fullName>
    </submittedName>
</protein>
<dbReference type="InterPro" id="IPR036318">
    <property type="entry name" value="FAD-bd_PCMH-like_sf"/>
</dbReference>
<gene>
    <name evidence="2" type="ORF">FOL46_008316</name>
    <name evidence="1" type="ORF">FOZ61_009666</name>
</gene>
<dbReference type="Proteomes" id="UP000570595">
    <property type="component" value="Unassembled WGS sequence"/>
</dbReference>